<dbReference type="EMBL" id="LWBP01000200">
    <property type="protein sequence ID" value="OQP56352.1"/>
    <property type="molecule type" value="Genomic_DNA"/>
</dbReference>
<sequence>MPGGCQRIVKRQESEAGYQLNDRTDVIKEVSEREYVKSLSGLIRGTGFWGRPDRFCLIGNRC</sequence>
<gene>
    <name evidence="1" type="ORF">A4R26_26015</name>
</gene>
<evidence type="ECO:0000313" key="1">
    <source>
        <dbReference type="EMBL" id="OQP56352.1"/>
    </source>
</evidence>
<proteinExistence type="predicted"/>
<evidence type="ECO:0000313" key="2">
    <source>
        <dbReference type="Proteomes" id="UP000192276"/>
    </source>
</evidence>
<dbReference type="STRING" id="550983.A4R26_26015"/>
<organism evidence="1 2">
    <name type="scientific">Niastella populi</name>
    <dbReference type="NCBI Taxonomy" id="550983"/>
    <lineage>
        <taxon>Bacteria</taxon>
        <taxon>Pseudomonadati</taxon>
        <taxon>Bacteroidota</taxon>
        <taxon>Chitinophagia</taxon>
        <taxon>Chitinophagales</taxon>
        <taxon>Chitinophagaceae</taxon>
        <taxon>Niastella</taxon>
    </lineage>
</organism>
<keyword evidence="2" id="KW-1185">Reference proteome</keyword>
<reference evidence="2" key="1">
    <citation type="submission" date="2016-04" db="EMBL/GenBank/DDBJ databases">
        <authorList>
            <person name="Chen L."/>
            <person name="Zhuang W."/>
            <person name="Wang G."/>
        </authorList>
    </citation>
    <scope>NUCLEOTIDE SEQUENCE [LARGE SCALE GENOMIC DNA]</scope>
    <source>
        <strain evidence="2">208</strain>
    </source>
</reference>
<dbReference type="AlphaFoldDB" id="A0A1V9FDH4"/>
<name>A0A1V9FDH4_9BACT</name>
<dbReference type="Proteomes" id="UP000192276">
    <property type="component" value="Unassembled WGS sequence"/>
</dbReference>
<comment type="caution">
    <text evidence="1">The sequence shown here is derived from an EMBL/GenBank/DDBJ whole genome shotgun (WGS) entry which is preliminary data.</text>
</comment>
<protein>
    <submittedName>
        <fullName evidence="1">Uncharacterized protein</fullName>
    </submittedName>
</protein>
<accession>A0A1V9FDH4</accession>